<gene>
    <name evidence="1" type="ORF">KB874_05235</name>
</gene>
<accession>A0A8J7W9S7</accession>
<dbReference type="EMBL" id="JAGTUU010000002">
    <property type="protein sequence ID" value="MBS0123530.1"/>
    <property type="molecule type" value="Genomic_DNA"/>
</dbReference>
<keyword evidence="2" id="KW-1185">Reference proteome</keyword>
<evidence type="ECO:0000313" key="2">
    <source>
        <dbReference type="Proteomes" id="UP000681356"/>
    </source>
</evidence>
<organism evidence="1 2">
    <name type="scientific">Thetidibacter halocola</name>
    <dbReference type="NCBI Taxonomy" id="2827239"/>
    <lineage>
        <taxon>Bacteria</taxon>
        <taxon>Pseudomonadati</taxon>
        <taxon>Pseudomonadota</taxon>
        <taxon>Alphaproteobacteria</taxon>
        <taxon>Rhodobacterales</taxon>
        <taxon>Roseobacteraceae</taxon>
        <taxon>Thetidibacter</taxon>
    </lineage>
</organism>
<protein>
    <submittedName>
        <fullName evidence="1">Uncharacterized protein</fullName>
    </submittedName>
</protein>
<name>A0A8J7W9S7_9RHOB</name>
<dbReference type="AlphaFoldDB" id="A0A8J7W9S7"/>
<evidence type="ECO:0000313" key="1">
    <source>
        <dbReference type="EMBL" id="MBS0123530.1"/>
    </source>
</evidence>
<comment type="caution">
    <text evidence="1">The sequence shown here is derived from an EMBL/GenBank/DDBJ whole genome shotgun (WGS) entry which is preliminary data.</text>
</comment>
<proteinExistence type="predicted"/>
<reference evidence="1" key="1">
    <citation type="submission" date="2021-04" db="EMBL/GenBank/DDBJ databases">
        <authorList>
            <person name="Yoon J."/>
        </authorList>
    </citation>
    <scope>NUCLEOTIDE SEQUENCE</scope>
    <source>
        <strain evidence="1">KMU-90</strain>
    </source>
</reference>
<dbReference type="Proteomes" id="UP000681356">
    <property type="component" value="Unassembled WGS sequence"/>
</dbReference>
<dbReference type="RefSeq" id="WP_212535504.1">
    <property type="nucleotide sequence ID" value="NZ_JAGTUU010000002.1"/>
</dbReference>
<sequence length="130" mass="14287">MPLQILITLVVAGIAGIAALTWALGMATPRRFVSDSEAIAAFAREFPETPVRAVTRCRDGQAALLRTDSGVALVWPMGADSTARLLSRIRVDRTRHGLTLHLPDYTAPRVSLRLPKDEADRWQTLLRQAT</sequence>